<evidence type="ECO:0000313" key="2">
    <source>
        <dbReference type="Proteomes" id="UP000700706"/>
    </source>
</evidence>
<dbReference type="EMBL" id="JAEKLZ010000164">
    <property type="protein sequence ID" value="MBW8725247.1"/>
    <property type="molecule type" value="Genomic_DNA"/>
</dbReference>
<dbReference type="Pfam" id="PF16108">
    <property type="entry name" value="DUF4826"/>
    <property type="match status" value="1"/>
</dbReference>
<name>A0A952FHW9_9PROT</name>
<sequence length="138" mass="15879">MQNEEETWCAAQRDQVIAYLGRQQLVHGQVGEWPAWHVHPHLAVWAIESARRPGWVGWWAISGDCPTDYVECGPERTPREAVRDIGKRWREAARSWAVGKSVENLIIGDQEEQERIAPLLEARATTLLTWAADDRIWK</sequence>
<comment type="caution">
    <text evidence="1">The sequence shown here is derived from an EMBL/GenBank/DDBJ whole genome shotgun (WGS) entry which is preliminary data.</text>
</comment>
<dbReference type="Proteomes" id="UP000700706">
    <property type="component" value="Unassembled WGS sequence"/>
</dbReference>
<protein>
    <submittedName>
        <fullName evidence="1">DUF4826 family protein</fullName>
    </submittedName>
</protein>
<accession>A0A952FHW9</accession>
<dbReference type="AlphaFoldDB" id="A0A952FHW9"/>
<gene>
    <name evidence="1" type="ORF">JF625_08860</name>
</gene>
<reference evidence="1" key="1">
    <citation type="submission" date="2020-06" db="EMBL/GenBank/DDBJ databases">
        <title>Stable isotope informed genome-resolved metagenomics uncovers potential trophic interactions in rhizosphere soil.</title>
        <authorList>
            <person name="Starr E.P."/>
            <person name="Shi S."/>
            <person name="Blazewicz S.J."/>
            <person name="Koch B.J."/>
            <person name="Probst A.J."/>
            <person name="Hungate B.A."/>
            <person name="Pett-Ridge J."/>
            <person name="Firestone M.K."/>
            <person name="Banfield J.F."/>
        </authorList>
    </citation>
    <scope>NUCLEOTIDE SEQUENCE</scope>
    <source>
        <strain evidence="1">YM_69_17</strain>
    </source>
</reference>
<organism evidence="1 2">
    <name type="scientific">Inquilinus limosus</name>
    <dbReference type="NCBI Taxonomy" id="171674"/>
    <lineage>
        <taxon>Bacteria</taxon>
        <taxon>Pseudomonadati</taxon>
        <taxon>Pseudomonadota</taxon>
        <taxon>Alphaproteobacteria</taxon>
        <taxon>Rhodospirillales</taxon>
        <taxon>Rhodospirillaceae</taxon>
        <taxon>Inquilinus</taxon>
    </lineage>
</organism>
<evidence type="ECO:0000313" key="1">
    <source>
        <dbReference type="EMBL" id="MBW8725247.1"/>
    </source>
</evidence>
<proteinExistence type="predicted"/>
<dbReference type="InterPro" id="IPR032251">
    <property type="entry name" value="DUF4826"/>
</dbReference>